<evidence type="ECO:0000313" key="1">
    <source>
        <dbReference type="EMBL" id="KAI6085578.1"/>
    </source>
</evidence>
<protein>
    <submittedName>
        <fullName evidence="1">Hsp70 family protein-like protein</fullName>
    </submittedName>
</protein>
<dbReference type="EMBL" id="MU394323">
    <property type="protein sequence ID" value="KAI6085578.1"/>
    <property type="molecule type" value="Genomic_DNA"/>
</dbReference>
<proteinExistence type="predicted"/>
<name>A0ACC0CYW3_9PEZI</name>
<accession>A0ACC0CYW3</accession>
<organism evidence="1 2">
    <name type="scientific">Hypoxylon rubiginosum</name>
    <dbReference type="NCBI Taxonomy" id="110542"/>
    <lineage>
        <taxon>Eukaryota</taxon>
        <taxon>Fungi</taxon>
        <taxon>Dikarya</taxon>
        <taxon>Ascomycota</taxon>
        <taxon>Pezizomycotina</taxon>
        <taxon>Sordariomycetes</taxon>
        <taxon>Xylariomycetidae</taxon>
        <taxon>Xylariales</taxon>
        <taxon>Hypoxylaceae</taxon>
        <taxon>Hypoxylon</taxon>
    </lineage>
</organism>
<gene>
    <name evidence="1" type="ORF">F4821DRAFT_270431</name>
</gene>
<keyword evidence="2" id="KW-1185">Reference proteome</keyword>
<reference evidence="1 2" key="1">
    <citation type="journal article" date="2022" name="New Phytol.">
        <title>Ecological generalism drives hyperdiversity of secondary metabolite gene clusters in xylarialean endophytes.</title>
        <authorList>
            <person name="Franco M.E.E."/>
            <person name="Wisecaver J.H."/>
            <person name="Arnold A.E."/>
            <person name="Ju Y.M."/>
            <person name="Slot J.C."/>
            <person name="Ahrendt S."/>
            <person name="Moore L.P."/>
            <person name="Eastman K.E."/>
            <person name="Scott K."/>
            <person name="Konkel Z."/>
            <person name="Mondo S.J."/>
            <person name="Kuo A."/>
            <person name="Hayes R.D."/>
            <person name="Haridas S."/>
            <person name="Andreopoulos B."/>
            <person name="Riley R."/>
            <person name="LaButti K."/>
            <person name="Pangilinan J."/>
            <person name="Lipzen A."/>
            <person name="Amirebrahimi M."/>
            <person name="Yan J."/>
            <person name="Adam C."/>
            <person name="Keymanesh K."/>
            <person name="Ng V."/>
            <person name="Louie K."/>
            <person name="Northen T."/>
            <person name="Drula E."/>
            <person name="Henrissat B."/>
            <person name="Hsieh H.M."/>
            <person name="Youens-Clark K."/>
            <person name="Lutzoni F."/>
            <person name="Miadlikowska J."/>
            <person name="Eastwood D.C."/>
            <person name="Hamelin R.C."/>
            <person name="Grigoriev I.V."/>
            <person name="U'Ren J.M."/>
        </authorList>
    </citation>
    <scope>NUCLEOTIDE SEQUENCE [LARGE SCALE GENOMIC DNA]</scope>
    <source>
        <strain evidence="1 2">ER1909</strain>
    </source>
</reference>
<evidence type="ECO:0000313" key="2">
    <source>
        <dbReference type="Proteomes" id="UP001497680"/>
    </source>
</evidence>
<dbReference type="Proteomes" id="UP001497680">
    <property type="component" value="Unassembled WGS sequence"/>
</dbReference>
<comment type="caution">
    <text evidence="1">The sequence shown here is derived from an EMBL/GenBank/DDBJ whole genome shotgun (WGS) entry which is preliminary data.</text>
</comment>
<sequence length="595" mass="67308">MDGTKGRNSSNATFGGTEDGNFLIIALDFGTTFSGIAYAFTNDPGQIYTIDSWPGAEGRISPKTPTAIQYIYQPNSQLKWGYQLDQTLTDKIVELKLLLNPDQDHPSWLPIDRRAEIEQLPKPIDDVVADYIGSLFNYALSEIKEAYMKLRGESLKMKRKYVITVPGFWTDSAKAKIERVRISPVDMITEPEAAALYTLHDMKDKRLKDGDAIVICDAGGGTVDLVSYAITSIEPFLVKALTRPTGGPFGSIILNKSFERYIEQVVGKDAFPELKTTPSYRQAMRTFDAYWKPSFVGLNDNDIYVSFPHANLRDNKAKGLFQNTLTITGKDMLDIFNPIAQEIAILVKNQVHEAGLQRYRGTPHNGVKAVFLVGGFGASAFLREEIRGLNPEVEVIQPHGAWSAILKGAVMIKLPPVPELPRVESRPASKHYGAVYHERWEHFRDKDQPKRQYRFWAGDRCDLMKWYIYQGDELVRGKKYRYEFIQKFPGHNPEPKDLKFTQKLLESTRELAPMHPSQVVLNNSSLVTFADTAINCELETDLSSVPKEYFQKNVIDGEPFSQITYNLLLENLPSDLMKFSIEVEGVEYSAIEARY</sequence>